<protein>
    <submittedName>
        <fullName evidence="1">Putative ovule protein</fullName>
    </submittedName>
</protein>
<sequence length="63" mass="7220">MLKEFGVNIQLPVTVYSDSKAVSPIAANPVFCERTKHIEIGCHFIREKIQQSLIKTEYIITRD</sequence>
<proteinExistence type="predicted"/>
<organism evidence="1">
    <name type="scientific">Solanum chacoense</name>
    <name type="common">Chaco potato</name>
    <dbReference type="NCBI Taxonomy" id="4108"/>
    <lineage>
        <taxon>Eukaryota</taxon>
        <taxon>Viridiplantae</taxon>
        <taxon>Streptophyta</taxon>
        <taxon>Embryophyta</taxon>
        <taxon>Tracheophyta</taxon>
        <taxon>Spermatophyta</taxon>
        <taxon>Magnoliopsida</taxon>
        <taxon>eudicotyledons</taxon>
        <taxon>Gunneridae</taxon>
        <taxon>Pentapetalae</taxon>
        <taxon>asterids</taxon>
        <taxon>lamiids</taxon>
        <taxon>Solanales</taxon>
        <taxon>Solanaceae</taxon>
        <taxon>Solanoideae</taxon>
        <taxon>Solaneae</taxon>
        <taxon>Solanum</taxon>
    </lineage>
</organism>
<evidence type="ECO:0000313" key="1">
    <source>
        <dbReference type="EMBL" id="JAP08311.1"/>
    </source>
</evidence>
<dbReference type="EMBL" id="GEDG01037132">
    <property type="protein sequence ID" value="JAP08311.1"/>
    <property type="molecule type" value="Transcribed_RNA"/>
</dbReference>
<dbReference type="CDD" id="cd09272">
    <property type="entry name" value="RNase_HI_RT_Ty1"/>
    <property type="match status" value="1"/>
</dbReference>
<accession>A0A0V0GKM2</accession>
<dbReference type="AlphaFoldDB" id="A0A0V0GKM2"/>
<reference evidence="1" key="1">
    <citation type="submission" date="2015-12" db="EMBL/GenBank/DDBJ databases">
        <title>Gene expression during late stages of embryo sac development: a critical building block for successful pollen-pistil interactions.</title>
        <authorList>
            <person name="Liu Y."/>
            <person name="Joly V."/>
            <person name="Sabar M."/>
            <person name="Matton D.P."/>
        </authorList>
    </citation>
    <scope>NUCLEOTIDE SEQUENCE</scope>
</reference>
<name>A0A0V0GKM2_SOLCH</name>